<proteinExistence type="predicted"/>
<name>A0A4Z2IV96_9TELE</name>
<dbReference type="Proteomes" id="UP000314294">
    <property type="component" value="Unassembled WGS sequence"/>
</dbReference>
<keyword evidence="2" id="KW-1185">Reference proteome</keyword>
<evidence type="ECO:0000313" key="1">
    <source>
        <dbReference type="EMBL" id="TNN81444.1"/>
    </source>
</evidence>
<reference evidence="1 2" key="1">
    <citation type="submission" date="2019-03" db="EMBL/GenBank/DDBJ databases">
        <title>First draft genome of Liparis tanakae, snailfish: a comprehensive survey of snailfish specific genes.</title>
        <authorList>
            <person name="Kim W."/>
            <person name="Song I."/>
            <person name="Jeong J.-H."/>
            <person name="Kim D."/>
            <person name="Kim S."/>
            <person name="Ryu S."/>
            <person name="Song J.Y."/>
            <person name="Lee S.K."/>
        </authorList>
    </citation>
    <scope>NUCLEOTIDE SEQUENCE [LARGE SCALE GENOMIC DNA]</scope>
    <source>
        <tissue evidence="1">Muscle</tissue>
    </source>
</reference>
<dbReference type="AlphaFoldDB" id="A0A4Z2IV96"/>
<comment type="caution">
    <text evidence="1">The sequence shown here is derived from an EMBL/GenBank/DDBJ whole genome shotgun (WGS) entry which is preliminary data.</text>
</comment>
<dbReference type="EMBL" id="SRLO01000046">
    <property type="protein sequence ID" value="TNN81444.1"/>
    <property type="molecule type" value="Genomic_DNA"/>
</dbReference>
<organism evidence="1 2">
    <name type="scientific">Liparis tanakae</name>
    <name type="common">Tanaka's snailfish</name>
    <dbReference type="NCBI Taxonomy" id="230148"/>
    <lineage>
        <taxon>Eukaryota</taxon>
        <taxon>Metazoa</taxon>
        <taxon>Chordata</taxon>
        <taxon>Craniata</taxon>
        <taxon>Vertebrata</taxon>
        <taxon>Euteleostomi</taxon>
        <taxon>Actinopterygii</taxon>
        <taxon>Neopterygii</taxon>
        <taxon>Teleostei</taxon>
        <taxon>Neoteleostei</taxon>
        <taxon>Acanthomorphata</taxon>
        <taxon>Eupercaria</taxon>
        <taxon>Perciformes</taxon>
        <taxon>Cottioidei</taxon>
        <taxon>Cottales</taxon>
        <taxon>Liparidae</taxon>
        <taxon>Liparis</taxon>
    </lineage>
</organism>
<evidence type="ECO:0000313" key="2">
    <source>
        <dbReference type="Proteomes" id="UP000314294"/>
    </source>
</evidence>
<protein>
    <submittedName>
        <fullName evidence="1">Uncharacterized protein</fullName>
    </submittedName>
</protein>
<accession>A0A4Z2IV96</accession>
<sequence>MDRAYSRVRRLNVMDGLRQKVTEAQGRRFRGREVAMDGMKDESHAYGYDPSPTRLTFMSKPSEPYNSLTDFYKVNQSKPLLHLEFSLMGHLNVDSMAVSMGEKSRSAAKHLA</sequence>
<gene>
    <name evidence="1" type="ORF">EYF80_008216</name>
</gene>